<dbReference type="InterPro" id="IPR001279">
    <property type="entry name" value="Metallo-B-lactamas"/>
</dbReference>
<dbReference type="EMBL" id="JAGYPE010000009">
    <property type="protein sequence ID" value="MBS4187877.1"/>
    <property type="molecule type" value="Genomic_DNA"/>
</dbReference>
<dbReference type="AlphaFoldDB" id="A0A942T9X8"/>
<dbReference type="Proteomes" id="UP000677265">
    <property type="component" value="Unassembled WGS sequence"/>
</dbReference>
<evidence type="ECO:0000313" key="2">
    <source>
        <dbReference type="EMBL" id="MBS4187877.1"/>
    </source>
</evidence>
<dbReference type="SUPFAM" id="SSF56281">
    <property type="entry name" value="Metallo-hydrolase/oxidoreductase"/>
    <property type="match status" value="1"/>
</dbReference>
<feature type="domain" description="Metallo-beta-lactamase" evidence="1">
    <location>
        <begin position="23"/>
        <end position="192"/>
    </location>
</feature>
<dbReference type="InterPro" id="IPR050662">
    <property type="entry name" value="Sec-metab_biosynth-thioest"/>
</dbReference>
<accession>A0A942T9X8</accession>
<dbReference type="Gene3D" id="3.60.15.10">
    <property type="entry name" value="Ribonuclease Z/Hydroxyacylglutathione hydrolase-like"/>
    <property type="match status" value="1"/>
</dbReference>
<dbReference type="SMART" id="SM00849">
    <property type="entry name" value="Lactamase_B"/>
    <property type="match status" value="1"/>
</dbReference>
<sequence length="273" mass="30630">MIEVCSKEDVVCVEGTVERFGRKIFAYLVDGMLVDTGPQSLEEDFISFYKEHSFDKAVLTHSHEDHSGTAPWIQENRDIPIYVHPKGVGVCAEFAPYPKYRQITWGVRREFQALPLGESIQSHKSTWKVIYTPGHADDHVALLDMETGRLFSGDLFVAPKTKVIMSSESIPVIMDSLRTLLNYDFGSMFCAHAGYIPNGKDTLKQKLDNLENLSGEVEHLYRSGLSVAEINEKLFPKKYPLITVSGGEWDSIHIVSSIVADFLKDVIKSGSQD</sequence>
<keyword evidence="4" id="KW-1185">Reference proteome</keyword>
<evidence type="ECO:0000313" key="4">
    <source>
        <dbReference type="Proteomes" id="UP000677265"/>
    </source>
</evidence>
<comment type="caution">
    <text evidence="2">The sequence shown here is derived from an EMBL/GenBank/DDBJ whole genome shotgun (WGS) entry which is preliminary data.</text>
</comment>
<dbReference type="InterPro" id="IPR036866">
    <property type="entry name" value="RibonucZ/Hydroxyglut_hydro"/>
</dbReference>
<organism evidence="2">
    <name type="scientific">Neobacillus citreus</name>
    <dbReference type="NCBI Taxonomy" id="2833578"/>
    <lineage>
        <taxon>Bacteria</taxon>
        <taxon>Bacillati</taxon>
        <taxon>Bacillota</taxon>
        <taxon>Bacilli</taxon>
        <taxon>Bacillales</taxon>
        <taxon>Bacillaceae</taxon>
        <taxon>Neobacillus</taxon>
    </lineage>
</organism>
<dbReference type="Pfam" id="PF00753">
    <property type="entry name" value="Lactamase_B"/>
    <property type="match status" value="1"/>
</dbReference>
<dbReference type="PANTHER" id="PTHR23131">
    <property type="entry name" value="ENDORIBONUCLEASE LACTB2"/>
    <property type="match status" value="1"/>
</dbReference>
<name>A0A942T9X8_9BACI</name>
<evidence type="ECO:0000259" key="1">
    <source>
        <dbReference type="SMART" id="SM00849"/>
    </source>
</evidence>
<proteinExistence type="predicted"/>
<gene>
    <name evidence="3" type="ORF">KHB02_006270</name>
    <name evidence="2" type="ORF">KHB02_41600</name>
</gene>
<evidence type="ECO:0000313" key="3">
    <source>
        <dbReference type="EMBL" id="MCH6265130.1"/>
    </source>
</evidence>
<protein>
    <submittedName>
        <fullName evidence="2">MBL fold metallo-hydrolase</fullName>
    </submittedName>
</protein>
<dbReference type="PANTHER" id="PTHR23131:SF4">
    <property type="entry name" value="METALLO-BETA-LACTAMASE SUPERFAMILY POTEIN"/>
    <property type="match status" value="1"/>
</dbReference>
<dbReference type="EMBL" id="JAGYPE020000007">
    <property type="protein sequence ID" value="MCH6265130.1"/>
    <property type="molecule type" value="Genomic_DNA"/>
</dbReference>
<dbReference type="RefSeq" id="WP_213147688.1">
    <property type="nucleotide sequence ID" value="NZ_JAGYPE020000007.1"/>
</dbReference>
<reference evidence="2" key="1">
    <citation type="submission" date="2021-05" db="EMBL/GenBank/DDBJ databases">
        <title>Novel Bacillus species.</title>
        <authorList>
            <person name="Liu G."/>
        </authorList>
    </citation>
    <scope>NUCLEOTIDE SEQUENCE</scope>
    <source>
        <strain evidence="2 4">FJAT-50051</strain>
    </source>
</reference>